<sequence length="249" mass="29640">MNSFNLGPDLEDILDRFVKFQKTYIALKTQNATQEKVIKIQRSELDMARTRANDLLSTFDSYQQRQKLLKTELDGKNRLIKSMNKTLDDKKFEYVHSNTGIPNEYHNSLPQNVNNEHVEKLEEELELTRIELAIKEEEYKDNMLLKDQKHQAEIREYEKKLKMINMKMRQLTQETSETNSSNSLQDKKDNKIRKRQRGQSQFRWPELTVKTERRQSEEAKKTVEQKCPRKKKKLYNLNNETMVDIAKGP</sequence>
<accession>A0AAJ7C9G4</accession>
<evidence type="ECO:0000313" key="3">
    <source>
        <dbReference type="RefSeq" id="XP_015605235.1"/>
    </source>
</evidence>
<name>A0AAJ7C9G4_CEPCN</name>
<gene>
    <name evidence="3" type="primary">LOC107272525</name>
</gene>
<feature type="region of interest" description="Disordered" evidence="1">
    <location>
        <begin position="171"/>
        <end position="232"/>
    </location>
</feature>
<reference evidence="3" key="1">
    <citation type="submission" date="2025-08" db="UniProtKB">
        <authorList>
            <consortium name="RefSeq"/>
        </authorList>
    </citation>
    <scope>IDENTIFICATION</scope>
</reference>
<feature type="compositionally biased region" description="Basic and acidic residues" evidence="1">
    <location>
        <begin position="209"/>
        <end position="227"/>
    </location>
</feature>
<dbReference type="RefSeq" id="XP_015605235.1">
    <property type="nucleotide sequence ID" value="XM_015749749.2"/>
</dbReference>
<dbReference type="GeneID" id="107272525"/>
<dbReference type="Proteomes" id="UP000694920">
    <property type="component" value="Unplaced"/>
</dbReference>
<evidence type="ECO:0000256" key="1">
    <source>
        <dbReference type="SAM" id="MobiDB-lite"/>
    </source>
</evidence>
<dbReference type="KEGG" id="ccin:107272525"/>
<evidence type="ECO:0000313" key="2">
    <source>
        <dbReference type="Proteomes" id="UP000694920"/>
    </source>
</evidence>
<feature type="compositionally biased region" description="Low complexity" evidence="1">
    <location>
        <begin position="171"/>
        <end position="184"/>
    </location>
</feature>
<dbReference type="AlphaFoldDB" id="A0AAJ7C9G4"/>
<keyword evidence="2" id="KW-1185">Reference proteome</keyword>
<organism evidence="2 3">
    <name type="scientific">Cephus cinctus</name>
    <name type="common">Wheat stem sawfly</name>
    <dbReference type="NCBI Taxonomy" id="211228"/>
    <lineage>
        <taxon>Eukaryota</taxon>
        <taxon>Metazoa</taxon>
        <taxon>Ecdysozoa</taxon>
        <taxon>Arthropoda</taxon>
        <taxon>Hexapoda</taxon>
        <taxon>Insecta</taxon>
        <taxon>Pterygota</taxon>
        <taxon>Neoptera</taxon>
        <taxon>Endopterygota</taxon>
        <taxon>Hymenoptera</taxon>
        <taxon>Cephoidea</taxon>
        <taxon>Cephidae</taxon>
        <taxon>Cephus</taxon>
    </lineage>
</organism>
<proteinExistence type="predicted"/>
<protein>
    <submittedName>
        <fullName evidence="3">Uncharacterized protein LOC107272525 isoform X1</fullName>
    </submittedName>
</protein>